<reference evidence="3" key="1">
    <citation type="submission" date="2020-01" db="EMBL/GenBank/DDBJ databases">
        <authorList>
            <person name="Mishra B."/>
        </authorList>
    </citation>
    <scope>NUCLEOTIDE SEQUENCE [LARGE SCALE GENOMIC DNA]</scope>
</reference>
<dbReference type="PRINTS" id="PR00929">
    <property type="entry name" value="ATHOOK"/>
</dbReference>
<evidence type="ECO:0000313" key="4">
    <source>
        <dbReference type="Proteomes" id="UP000467841"/>
    </source>
</evidence>
<dbReference type="OrthoDB" id="1892195at2759"/>
<evidence type="ECO:0000259" key="2">
    <source>
        <dbReference type="Pfam" id="PF03469"/>
    </source>
</evidence>
<feature type="domain" description="Factor of DNA methylation 1-5/IDN2" evidence="2">
    <location>
        <begin position="184"/>
        <end position="228"/>
    </location>
</feature>
<dbReference type="GO" id="GO:0003677">
    <property type="term" value="F:DNA binding"/>
    <property type="evidence" value="ECO:0007669"/>
    <property type="project" value="InterPro"/>
</dbReference>
<proteinExistence type="predicted"/>
<comment type="caution">
    <text evidence="3">The sequence shown here is derived from an EMBL/GenBank/DDBJ whole genome shotgun (WGS) entry which is preliminary data.</text>
</comment>
<evidence type="ECO:0000313" key="3">
    <source>
        <dbReference type="EMBL" id="CAA7037254.1"/>
    </source>
</evidence>
<dbReference type="InterPro" id="IPR017956">
    <property type="entry name" value="AT_hook_DNA-bd_motif"/>
</dbReference>
<dbReference type="EMBL" id="CACVBM020001173">
    <property type="protein sequence ID" value="CAA7037254.1"/>
    <property type="molecule type" value="Genomic_DNA"/>
</dbReference>
<dbReference type="InterPro" id="IPR005379">
    <property type="entry name" value="FDM1-5/IDN2_XH"/>
</dbReference>
<name>A0A6D2JDR4_9BRAS</name>
<accession>A0A6D2JDR4</accession>
<feature type="region of interest" description="Disordered" evidence="1">
    <location>
        <begin position="39"/>
        <end position="123"/>
    </location>
</feature>
<dbReference type="Pfam" id="PF03469">
    <property type="entry name" value="XH"/>
    <property type="match status" value="1"/>
</dbReference>
<gene>
    <name evidence="3" type="ORF">MERR_LOCUS24489</name>
</gene>
<dbReference type="AlphaFoldDB" id="A0A6D2JDR4"/>
<organism evidence="3 4">
    <name type="scientific">Microthlaspi erraticum</name>
    <dbReference type="NCBI Taxonomy" id="1685480"/>
    <lineage>
        <taxon>Eukaryota</taxon>
        <taxon>Viridiplantae</taxon>
        <taxon>Streptophyta</taxon>
        <taxon>Embryophyta</taxon>
        <taxon>Tracheophyta</taxon>
        <taxon>Spermatophyta</taxon>
        <taxon>Magnoliopsida</taxon>
        <taxon>eudicotyledons</taxon>
        <taxon>Gunneridae</taxon>
        <taxon>Pentapetalae</taxon>
        <taxon>rosids</taxon>
        <taxon>malvids</taxon>
        <taxon>Brassicales</taxon>
        <taxon>Brassicaceae</taxon>
        <taxon>Coluteocarpeae</taxon>
        <taxon>Microthlaspi</taxon>
    </lineage>
</organism>
<sequence length="239" mass="26538">MYVPAIYRQEPHTTFLVSIDILCRRRKHFLHTEESVFKRPRGRPLGSKNKPKPVGYNSAVNNEGSGVKRLCGRPQGSITKPKLKPVGDNSAVKNEGSSVKRPRGRPPKPFTGNLGGRPRGRLTPLPSFLTAESTPMGFGFGFLIDPCGRPLGCLTPLPSFLTAKLSPTDFRLLFDPSGRPRGLVRAKEEIGDHNASGSYVIMELWNYEENRKVTLEEATNVMLKVWSDLGGKKNKRQTL</sequence>
<dbReference type="Proteomes" id="UP000467841">
    <property type="component" value="Unassembled WGS sequence"/>
</dbReference>
<keyword evidence="4" id="KW-1185">Reference proteome</keyword>
<evidence type="ECO:0000256" key="1">
    <source>
        <dbReference type="SAM" id="MobiDB-lite"/>
    </source>
</evidence>
<protein>
    <recommendedName>
        <fullName evidence="2">Factor of DNA methylation 1-5/IDN2 domain-containing protein</fullName>
    </recommendedName>
</protein>